<evidence type="ECO:0000313" key="3">
    <source>
        <dbReference type="Proteomes" id="UP000252519"/>
    </source>
</evidence>
<keyword evidence="1" id="KW-0175">Coiled coil</keyword>
<protein>
    <recommendedName>
        <fullName evidence="4">SXP/RAL-2 family protein Ani s 5-like cation-binding domain-containing protein</fullName>
    </recommendedName>
</protein>
<gene>
    <name evidence="2" type="ORF">ANCCAN_16623</name>
</gene>
<evidence type="ECO:0000313" key="2">
    <source>
        <dbReference type="EMBL" id="RCN37467.1"/>
    </source>
</evidence>
<organism evidence="2 3">
    <name type="scientific">Ancylostoma caninum</name>
    <name type="common">Dog hookworm</name>
    <dbReference type="NCBI Taxonomy" id="29170"/>
    <lineage>
        <taxon>Eukaryota</taxon>
        <taxon>Metazoa</taxon>
        <taxon>Ecdysozoa</taxon>
        <taxon>Nematoda</taxon>
        <taxon>Chromadorea</taxon>
        <taxon>Rhabditida</taxon>
        <taxon>Rhabditina</taxon>
        <taxon>Rhabditomorpha</taxon>
        <taxon>Strongyloidea</taxon>
        <taxon>Ancylostomatidae</taxon>
        <taxon>Ancylostomatinae</taxon>
        <taxon>Ancylostoma</taxon>
    </lineage>
</organism>
<sequence length="136" mass="15607">MLTDEEIGDFVTLLKTLGDTSLDKEKRVEKIMSILERDDGKPAHKTVEALVELSDYEWKSINAATPKVKDVYSKTYDLLVDPKLYKMDTDKQKEEVAKLYNTLSEAEKKELEELKDRTMKKANELGIINLVGLLNR</sequence>
<accession>A0A368G4B3</accession>
<dbReference type="EMBL" id="JOJR01000465">
    <property type="protein sequence ID" value="RCN37467.1"/>
    <property type="molecule type" value="Genomic_DNA"/>
</dbReference>
<evidence type="ECO:0008006" key="4">
    <source>
        <dbReference type="Google" id="ProtNLM"/>
    </source>
</evidence>
<dbReference type="AlphaFoldDB" id="A0A368G4B3"/>
<comment type="caution">
    <text evidence="2">The sequence shown here is derived from an EMBL/GenBank/DDBJ whole genome shotgun (WGS) entry which is preliminary data.</text>
</comment>
<feature type="coiled-coil region" evidence="1">
    <location>
        <begin position="89"/>
        <end position="124"/>
    </location>
</feature>
<keyword evidence="3" id="KW-1185">Reference proteome</keyword>
<proteinExistence type="predicted"/>
<dbReference type="Proteomes" id="UP000252519">
    <property type="component" value="Unassembled WGS sequence"/>
</dbReference>
<reference evidence="2 3" key="1">
    <citation type="submission" date="2014-10" db="EMBL/GenBank/DDBJ databases">
        <title>Draft genome of the hookworm Ancylostoma caninum.</title>
        <authorList>
            <person name="Mitreva M."/>
        </authorList>
    </citation>
    <scope>NUCLEOTIDE SEQUENCE [LARGE SCALE GENOMIC DNA]</scope>
    <source>
        <strain evidence="2 3">Baltimore</strain>
    </source>
</reference>
<evidence type="ECO:0000256" key="1">
    <source>
        <dbReference type="SAM" id="Coils"/>
    </source>
</evidence>
<dbReference type="OrthoDB" id="5845118at2759"/>
<name>A0A368G4B3_ANCCA</name>